<dbReference type="AlphaFoldDB" id="A0A4V6JIC8"/>
<keyword evidence="4 7" id="KW-0812">Transmembrane</keyword>
<evidence type="ECO:0000313" key="8">
    <source>
        <dbReference type="EMBL" id="VTP67693.1"/>
    </source>
</evidence>
<dbReference type="PANTHER" id="PTHR30151:SF0">
    <property type="entry name" value="ABC TRANSPORTER PERMEASE PROTEIN MJ0413-RELATED"/>
    <property type="match status" value="1"/>
</dbReference>
<proteinExistence type="predicted"/>
<evidence type="ECO:0000256" key="4">
    <source>
        <dbReference type="ARBA" id="ARBA00022692"/>
    </source>
</evidence>
<evidence type="ECO:0000256" key="6">
    <source>
        <dbReference type="ARBA" id="ARBA00023136"/>
    </source>
</evidence>
<accession>A0A4V6JIC8</accession>
<dbReference type="PANTHER" id="PTHR30151">
    <property type="entry name" value="ALKANE SULFONATE ABC TRANSPORTER-RELATED, MEMBRANE SUBUNIT"/>
    <property type="match status" value="1"/>
</dbReference>
<gene>
    <name evidence="8" type="primary">cmpB_2</name>
    <name evidence="8" type="ORF">NCTC13032_03176</name>
</gene>
<keyword evidence="6 7" id="KW-0472">Membrane</keyword>
<keyword evidence="5 7" id="KW-1133">Transmembrane helix</keyword>
<feature type="transmembrane region" description="Helical" evidence="7">
    <location>
        <begin position="102"/>
        <end position="124"/>
    </location>
</feature>
<comment type="subcellular location">
    <subcellularLocation>
        <location evidence="1">Cell membrane</location>
        <topology evidence="1">Multi-pass membrane protein</topology>
    </subcellularLocation>
</comment>
<dbReference type="InterPro" id="IPR035906">
    <property type="entry name" value="MetI-like_sf"/>
</dbReference>
<evidence type="ECO:0000313" key="9">
    <source>
        <dbReference type="Proteomes" id="UP000310719"/>
    </source>
</evidence>
<keyword evidence="2" id="KW-0813">Transport</keyword>
<sequence>MRLMLVILPFVLLLAAYFFGSAVRLEANPQDKLLPGLQQMLDAISRMAFTPDKRSGEYLFWVDTLVSLARLLVGLGIASLIGLCIGVTAGVFPLWRASLSPLMTVLSMVPPLAILPVLFIVFGLG</sequence>
<dbReference type="GO" id="GO:0005886">
    <property type="term" value="C:plasma membrane"/>
    <property type="evidence" value="ECO:0007669"/>
    <property type="project" value="UniProtKB-SubCell"/>
</dbReference>
<reference evidence="8 9" key="1">
    <citation type="submission" date="2019-05" db="EMBL/GenBank/DDBJ databases">
        <authorList>
            <consortium name="Pathogen Informatics"/>
        </authorList>
    </citation>
    <scope>NUCLEOTIDE SEQUENCE [LARGE SCALE GENOMIC DNA]</scope>
    <source>
        <strain evidence="8 9">NCTC13032</strain>
    </source>
</reference>
<evidence type="ECO:0000256" key="1">
    <source>
        <dbReference type="ARBA" id="ARBA00004651"/>
    </source>
</evidence>
<evidence type="ECO:0000256" key="2">
    <source>
        <dbReference type="ARBA" id="ARBA00022448"/>
    </source>
</evidence>
<evidence type="ECO:0000256" key="5">
    <source>
        <dbReference type="ARBA" id="ARBA00022989"/>
    </source>
</evidence>
<keyword evidence="3" id="KW-1003">Cell membrane</keyword>
<dbReference type="Proteomes" id="UP000310719">
    <property type="component" value="Chromosome"/>
</dbReference>
<dbReference type="STRING" id="83655.APT61_11790"/>
<name>A0A4V6JIC8_9ENTR</name>
<protein>
    <submittedName>
        <fullName evidence="8">Bicarbonate transport system permease protein CmpB</fullName>
    </submittedName>
</protein>
<organism evidence="8 9">
    <name type="scientific">Leclercia adecarboxylata</name>
    <dbReference type="NCBI Taxonomy" id="83655"/>
    <lineage>
        <taxon>Bacteria</taxon>
        <taxon>Pseudomonadati</taxon>
        <taxon>Pseudomonadota</taxon>
        <taxon>Gammaproteobacteria</taxon>
        <taxon>Enterobacterales</taxon>
        <taxon>Enterobacteriaceae</taxon>
        <taxon>Leclercia</taxon>
    </lineage>
</organism>
<evidence type="ECO:0000256" key="3">
    <source>
        <dbReference type="ARBA" id="ARBA00022475"/>
    </source>
</evidence>
<feature type="transmembrane region" description="Helical" evidence="7">
    <location>
        <begin position="71"/>
        <end position="95"/>
    </location>
</feature>
<dbReference type="EMBL" id="LR590464">
    <property type="protein sequence ID" value="VTP67693.1"/>
    <property type="molecule type" value="Genomic_DNA"/>
</dbReference>
<dbReference type="SUPFAM" id="SSF161098">
    <property type="entry name" value="MetI-like"/>
    <property type="match status" value="1"/>
</dbReference>
<evidence type="ECO:0000256" key="7">
    <source>
        <dbReference type="SAM" id="Phobius"/>
    </source>
</evidence>